<evidence type="ECO:0008006" key="3">
    <source>
        <dbReference type="Google" id="ProtNLM"/>
    </source>
</evidence>
<accession>E1QWB5</accession>
<dbReference type="eggNOG" id="COG2852">
    <property type="taxonomic scope" value="Bacteria"/>
</dbReference>
<evidence type="ECO:0000313" key="1">
    <source>
        <dbReference type="EMBL" id="ADK68418.1"/>
    </source>
</evidence>
<dbReference type="KEGG" id="ols:Olsu_1313"/>
<evidence type="ECO:0000313" key="2">
    <source>
        <dbReference type="Proteomes" id="UP000000333"/>
    </source>
</evidence>
<name>E1QWB5_OLSUV</name>
<protein>
    <recommendedName>
        <fullName evidence="3">DUF559 domain-containing protein</fullName>
    </recommendedName>
</protein>
<sequence length="365" mass="40763">MELLLTHSTALEAYRSTGLRALLAKGEVCPDAIPSCLPAPERLSQLRRYLEFYGFCPKVMEALVSGVGSRRRSSSLRTRVCGRPLPTGSIMVIGEGVACVMPEHLAVQMAPLLTKLELQVLLCELLGVYAIVPSISDGMLQRNSPLMAKESIERHIDRLDRIDGIDLVRQALPATVEGLASPMETRLCLRTVLSPCYGGYGMEIDAANRPLDVDAVGKRGSRKVRKPDFVFGALPGSRAKARFVALEYNGNDHLTRERQAEDERRTNEILAYGGIEYQLNKELYDDLEYMDALMRTIADDIGHPCYRMTEERKRKRRALRLALKEELDRIDGVTWGGRKRGDYRKVATEEPLDAVELVPVDAYGV</sequence>
<gene>
    <name evidence="1" type="ordered locus">Olsu_1313</name>
</gene>
<dbReference type="EMBL" id="CP002106">
    <property type="protein sequence ID" value="ADK68418.1"/>
    <property type="molecule type" value="Genomic_DNA"/>
</dbReference>
<keyword evidence="2" id="KW-1185">Reference proteome</keyword>
<reference evidence="1 2" key="1">
    <citation type="journal article" date="2010" name="Stand. Genomic Sci.">
        <title>Complete genome sequence of Olsenella uli type strain (VPI D76D-27C).</title>
        <authorList>
            <person name="Goker M."/>
            <person name="Held B."/>
            <person name="Lucas S."/>
            <person name="Nolan M."/>
            <person name="Yasawong M."/>
            <person name="Glavina Del Rio T."/>
            <person name="Tice H."/>
            <person name="Cheng J.F."/>
            <person name="Bruce D."/>
            <person name="Detter J.C."/>
            <person name="Tapia R."/>
            <person name="Han C."/>
            <person name="Goodwin L."/>
            <person name="Pitluck S."/>
            <person name="Liolios K."/>
            <person name="Ivanova N."/>
            <person name="Mavromatis K."/>
            <person name="Mikhailova N."/>
            <person name="Pati A."/>
            <person name="Chen A."/>
            <person name="Palaniappan K."/>
            <person name="Land M."/>
            <person name="Hauser L."/>
            <person name="Chang Y.J."/>
            <person name="Jeffries C.D."/>
            <person name="Rohde M."/>
            <person name="Sikorski J."/>
            <person name="Pukall R."/>
            <person name="Woyke T."/>
            <person name="Bristow J."/>
            <person name="Eisen J.A."/>
            <person name="Markowitz V."/>
            <person name="Hugenholtz P."/>
            <person name="Kyrpides N.C."/>
            <person name="Klenk H.P."/>
            <person name="Lapidus A."/>
        </authorList>
    </citation>
    <scope>NUCLEOTIDE SEQUENCE [LARGE SCALE GENOMIC DNA]</scope>
    <source>
        <strain evidence="2">ATCC 49627 / DSM 7084 / CIP 109912 / JCM 12494 / NCIMB 702895 / VPI D76D-27C</strain>
    </source>
</reference>
<dbReference type="HOGENOM" id="CLU_758291_0_0_11"/>
<dbReference type="AlphaFoldDB" id="E1QWB5"/>
<dbReference type="Proteomes" id="UP000000333">
    <property type="component" value="Chromosome"/>
</dbReference>
<proteinExistence type="predicted"/>
<organism evidence="1 2">
    <name type="scientific">Olsenella uli (strain ATCC 49627 / DSM 7084 / CCUG 31166 / CIP 109912 / JCM 12494 / LMG 11480 / NCIMB 702895 / VPI D76D-27C)</name>
    <name type="common">Lactobacillus uli</name>
    <dbReference type="NCBI Taxonomy" id="633147"/>
    <lineage>
        <taxon>Bacteria</taxon>
        <taxon>Bacillati</taxon>
        <taxon>Actinomycetota</taxon>
        <taxon>Coriobacteriia</taxon>
        <taxon>Coriobacteriales</taxon>
        <taxon>Atopobiaceae</taxon>
        <taxon>Olsenella</taxon>
    </lineage>
</organism>